<dbReference type="SUPFAM" id="SSF52540">
    <property type="entry name" value="P-loop containing nucleoside triphosphate hydrolases"/>
    <property type="match status" value="1"/>
</dbReference>
<keyword evidence="7" id="KW-1185">Reference proteome</keyword>
<gene>
    <name evidence="6" type="ORF">N0V93_004111</name>
</gene>
<feature type="signal peptide" evidence="3">
    <location>
        <begin position="1"/>
        <end position="23"/>
    </location>
</feature>
<proteinExistence type="predicted"/>
<comment type="caution">
    <text evidence="6">The sequence shown here is derived from an EMBL/GenBank/DDBJ whole genome shotgun (WGS) entry which is preliminary data.</text>
</comment>
<dbReference type="Proteomes" id="UP001140453">
    <property type="component" value="Unassembled WGS sequence"/>
</dbReference>
<protein>
    <recommendedName>
        <fullName evidence="8">NACHT domain-containing protein</fullName>
    </recommendedName>
</protein>
<organism evidence="6 7">
    <name type="scientific">Gnomoniopsis smithogilvyi</name>
    <dbReference type="NCBI Taxonomy" id="1191159"/>
    <lineage>
        <taxon>Eukaryota</taxon>
        <taxon>Fungi</taxon>
        <taxon>Dikarya</taxon>
        <taxon>Ascomycota</taxon>
        <taxon>Pezizomycotina</taxon>
        <taxon>Sordariomycetes</taxon>
        <taxon>Sordariomycetidae</taxon>
        <taxon>Diaporthales</taxon>
        <taxon>Gnomoniaceae</taxon>
        <taxon>Gnomoniopsis</taxon>
    </lineage>
</organism>
<dbReference type="PANTHER" id="PTHR10039">
    <property type="entry name" value="AMELOGENIN"/>
    <property type="match status" value="1"/>
</dbReference>
<feature type="region of interest" description="Disordered" evidence="2">
    <location>
        <begin position="702"/>
        <end position="741"/>
    </location>
</feature>
<feature type="domain" description="Nephrocystin 3-like N-terminal" evidence="4">
    <location>
        <begin position="266"/>
        <end position="435"/>
    </location>
</feature>
<evidence type="ECO:0000259" key="5">
    <source>
        <dbReference type="Pfam" id="PF25053"/>
    </source>
</evidence>
<dbReference type="InterPro" id="IPR027417">
    <property type="entry name" value="P-loop_NTPase"/>
</dbReference>
<evidence type="ECO:0000256" key="1">
    <source>
        <dbReference type="ARBA" id="ARBA00022737"/>
    </source>
</evidence>
<feature type="chain" id="PRO_5040859348" description="NACHT domain-containing protein" evidence="3">
    <location>
        <begin position="24"/>
        <end position="969"/>
    </location>
</feature>
<evidence type="ECO:0000313" key="6">
    <source>
        <dbReference type="EMBL" id="KAJ4394891.1"/>
    </source>
</evidence>
<dbReference type="InterPro" id="IPR056884">
    <property type="entry name" value="NPHP3-like_N"/>
</dbReference>
<evidence type="ECO:0000259" key="4">
    <source>
        <dbReference type="Pfam" id="PF24883"/>
    </source>
</evidence>
<dbReference type="EMBL" id="JAPEVB010000002">
    <property type="protein sequence ID" value="KAJ4394891.1"/>
    <property type="molecule type" value="Genomic_DNA"/>
</dbReference>
<reference evidence="6" key="1">
    <citation type="submission" date="2022-10" db="EMBL/GenBank/DDBJ databases">
        <title>Tapping the CABI collections for fungal endophytes: first genome assemblies for Collariella, Neodidymelliopsis, Ascochyta clinopodiicola, Didymella pomorum, Didymosphaeria variabile, Neocosmospora piperis and Neocucurbitaria cava.</title>
        <authorList>
            <person name="Hill R."/>
        </authorList>
    </citation>
    <scope>NUCLEOTIDE SEQUENCE</scope>
    <source>
        <strain evidence="6">IMI 355082</strain>
    </source>
</reference>
<accession>A0A9W8YZZ6</accession>
<evidence type="ECO:0000256" key="3">
    <source>
        <dbReference type="SAM" id="SignalP"/>
    </source>
</evidence>
<evidence type="ECO:0000256" key="2">
    <source>
        <dbReference type="SAM" id="MobiDB-lite"/>
    </source>
</evidence>
<dbReference type="Pfam" id="PF24883">
    <property type="entry name" value="NPHP3_N"/>
    <property type="match status" value="1"/>
</dbReference>
<keyword evidence="3" id="KW-0732">Signal</keyword>
<dbReference type="AlphaFoldDB" id="A0A9W8YZZ6"/>
<keyword evidence="1" id="KW-0677">Repeat</keyword>
<evidence type="ECO:0000313" key="7">
    <source>
        <dbReference type="Proteomes" id="UP001140453"/>
    </source>
</evidence>
<dbReference type="InterPro" id="IPR056693">
    <property type="entry name" value="DUF7791"/>
</dbReference>
<feature type="domain" description="DUF7791" evidence="5">
    <location>
        <begin position="544"/>
        <end position="659"/>
    </location>
</feature>
<feature type="compositionally biased region" description="Polar residues" evidence="2">
    <location>
        <begin position="702"/>
        <end position="718"/>
    </location>
</feature>
<dbReference type="OrthoDB" id="443402at2759"/>
<sequence>MAEALTLLGLVANVLQFVDLGRAMVASAREAYNDAKGLTNELRHIQLLLEDISNTRKWIETHHKSDLPGTSHQSGKWLLMSADEIAIWEYSKECETIAASLERIIGKLRIREDTRSRRMESVRVAVVGMAKKGEVQKMAEQLEHLDRRLRNRLRGVLDREAMERQAGLQDDMLNTTVSGFSSVLELIDKLDSRNKALGVQSRQAFNSLRVQLLQEIRENSKTLSRAVLELIESAQRADEHQKLLQSLLFPEIKQRYSDIQEAHSETLSWLFEDEGPTGFPHWLKSPSEIFWVSGLAGSGKSTLMKYVFENPQTKERLSSWTGGKKLFMGSFYFWNQGTAMQKSLQGLMQSLLLQIARSDPELAKTLCQHRPSEPEPWTLRELRDIFGRFPEVVTTSNFCFLVDGLDEYDGEEEDVISFVEQLAACPSIKICVSSRPWNRFQEAFGQSDNKLLLEDLTRLDIQRYVEAELAESEALQRSIALDPRCLAIAEQVAGRAQGVFLWVFLVVRSLKRDLKSEESFEHLQRRIDELPPTLNSWFRRIFQKIDPIYRKETARLLLITLFLEDYNLSPMPLLSYDCLEAEVRNPDYAVHLAVDAPLANDLSDLPNTQRLAAVRLNDRCRDLMQPRIDSSYKVNTIHRVHFGFLHRTVRDFLREHYIGPLQEQAGDYWPARSLTRVYLYLYKRYPIELFWSIDERTTVPSAKELSNPSRETVTQGPRNISWAHGGLTIPNGTSHSTRSEDPRLRRVLAQFWDVARTHEAEVEAGVMDEFNNVATIRYGSHWTNLLVLPELAQSLRLEKDCKMLAWAAYLGLTSYLRQHWEGRVSMRKFSAYSLSPLDFALNPSRMLDDSMRGIALPLVVSTVQVLLEGGCSPNFEKVGYNFLLFLSTRSHEEIEKRLGSIEDVYQVTMQLFRHGLRIPSVSRDLYQANFESIFAPLFGIARVNELWTLHELAQRELTWKDRLSKAFQW</sequence>
<dbReference type="Gene3D" id="3.40.50.300">
    <property type="entry name" value="P-loop containing nucleotide triphosphate hydrolases"/>
    <property type="match status" value="1"/>
</dbReference>
<evidence type="ECO:0008006" key="8">
    <source>
        <dbReference type="Google" id="ProtNLM"/>
    </source>
</evidence>
<dbReference type="PANTHER" id="PTHR10039:SF5">
    <property type="entry name" value="NACHT DOMAIN-CONTAINING PROTEIN"/>
    <property type="match status" value="1"/>
</dbReference>
<name>A0A9W8YZZ6_9PEZI</name>
<dbReference type="Pfam" id="PF25053">
    <property type="entry name" value="DUF7791"/>
    <property type="match status" value="1"/>
</dbReference>